<dbReference type="InterPro" id="IPR003406">
    <property type="entry name" value="Glyco_trans_14"/>
</dbReference>
<keyword evidence="4" id="KW-0808">Transferase</keyword>
<keyword evidence="8" id="KW-0472">Membrane</keyword>
<keyword evidence="9" id="KW-0325">Glycoprotein</keyword>
<evidence type="ECO:0000256" key="8">
    <source>
        <dbReference type="ARBA" id="ARBA00023136"/>
    </source>
</evidence>
<comment type="similarity">
    <text evidence="10">Belongs to the glycosyltransferase 14 family.</text>
</comment>
<evidence type="ECO:0000256" key="5">
    <source>
        <dbReference type="ARBA" id="ARBA00022692"/>
    </source>
</evidence>
<comment type="subcellular location">
    <subcellularLocation>
        <location evidence="1">Membrane</location>
        <topology evidence="1">Single-pass type II membrane protein</topology>
    </subcellularLocation>
</comment>
<evidence type="ECO:0000256" key="4">
    <source>
        <dbReference type="ARBA" id="ARBA00022679"/>
    </source>
</evidence>
<name>A0AAV2HAJ3_LYMST</name>
<keyword evidence="12" id="KW-1185">Reference proteome</keyword>
<organism evidence="11 12">
    <name type="scientific">Lymnaea stagnalis</name>
    <name type="common">Great pond snail</name>
    <name type="synonym">Helix stagnalis</name>
    <dbReference type="NCBI Taxonomy" id="6523"/>
    <lineage>
        <taxon>Eukaryota</taxon>
        <taxon>Metazoa</taxon>
        <taxon>Spiralia</taxon>
        <taxon>Lophotrochozoa</taxon>
        <taxon>Mollusca</taxon>
        <taxon>Gastropoda</taxon>
        <taxon>Heterobranchia</taxon>
        <taxon>Euthyneura</taxon>
        <taxon>Panpulmonata</taxon>
        <taxon>Hygrophila</taxon>
        <taxon>Lymnaeoidea</taxon>
        <taxon>Lymnaeidae</taxon>
        <taxon>Lymnaea</taxon>
    </lineage>
</organism>
<evidence type="ECO:0000313" key="12">
    <source>
        <dbReference type="Proteomes" id="UP001497497"/>
    </source>
</evidence>
<keyword evidence="3" id="KW-0328">Glycosyltransferase</keyword>
<proteinExistence type="inferred from homology"/>
<evidence type="ECO:0000256" key="10">
    <source>
        <dbReference type="ARBA" id="ARBA00038150"/>
    </source>
</evidence>
<dbReference type="Proteomes" id="UP001497497">
    <property type="component" value="Unassembled WGS sequence"/>
</dbReference>
<evidence type="ECO:0000256" key="7">
    <source>
        <dbReference type="ARBA" id="ARBA00022989"/>
    </source>
</evidence>
<keyword evidence="6" id="KW-0735">Signal-anchor</keyword>
<sequence>MPLRFTARGETSQKYLQVERVPLAWKLCKQWRLRQAIVLLIWICASLYIWVHNQTPCDPRTAGSGQFPKESAFKVTEDDADFFPSDRVPDQTDSFFTQGFKTEVLFVNEARPWMPPNPPELKPITGHKSPSQNISALELESEGVTYVTALQKQWIGFPEIAGRDCPTALYSKTNNSFFPQQVRRLRPSEYRAASADCYAFRQRFGFSRHPKVSNEEKYFPIAFIILFYKDLDQVLFLLRAIYRPHNVYCLSVDTKSSIEFLEAVRAVVRCLPNVFVASKLENIVYAGFSRLMADIDCMEDLLQHPVRWKYVINMPGQQFPLRTNLELVRILKLYNGANDIEGLVGDMLVADRYLYKHTYVIDPETGEMKVKKLYQPNDPPPHGLEMVKGSTYGTFARAFIEFALHDKVAQDFLQWCKLIKSPDEYFWGTLQHSKTINVPGGFKGHPHKKPWLTSYSLWVTNPNFKCATIYVHKICILSPEDFPLFIHRGQLFANKFYITHHPAALHCLDELLYNQTLTGRTRDLTFYKNLPFAPKASKDRHRSDKTAAP</sequence>
<evidence type="ECO:0000256" key="2">
    <source>
        <dbReference type="ARBA" id="ARBA00004922"/>
    </source>
</evidence>
<dbReference type="GO" id="GO:0008375">
    <property type="term" value="F:acetylglucosaminyltransferase activity"/>
    <property type="evidence" value="ECO:0007669"/>
    <property type="project" value="TreeGrafter"/>
</dbReference>
<accession>A0AAV2HAJ3</accession>
<evidence type="ECO:0000313" key="11">
    <source>
        <dbReference type="EMBL" id="CAL1530703.1"/>
    </source>
</evidence>
<dbReference type="AlphaFoldDB" id="A0AAV2HAJ3"/>
<dbReference type="EMBL" id="CAXITT010000074">
    <property type="protein sequence ID" value="CAL1530703.1"/>
    <property type="molecule type" value="Genomic_DNA"/>
</dbReference>
<keyword evidence="5" id="KW-0812">Transmembrane</keyword>
<evidence type="ECO:0000256" key="1">
    <source>
        <dbReference type="ARBA" id="ARBA00004606"/>
    </source>
</evidence>
<reference evidence="11 12" key="1">
    <citation type="submission" date="2024-04" db="EMBL/GenBank/DDBJ databases">
        <authorList>
            <consortium name="Genoscope - CEA"/>
            <person name="William W."/>
        </authorList>
    </citation>
    <scope>NUCLEOTIDE SEQUENCE [LARGE SCALE GENOMIC DNA]</scope>
</reference>
<keyword evidence="7" id="KW-1133">Transmembrane helix</keyword>
<comment type="pathway">
    <text evidence="2">Protein modification; protein glycosylation.</text>
</comment>
<dbReference type="PANTHER" id="PTHR19297:SF191">
    <property type="entry name" value="PROTEIN XYLOSYLTRANSFERASE"/>
    <property type="match status" value="1"/>
</dbReference>
<dbReference type="Pfam" id="PF02485">
    <property type="entry name" value="Branch"/>
    <property type="match status" value="1"/>
</dbReference>
<gene>
    <name evidence="11" type="ORF">GSLYS_00004828001</name>
</gene>
<comment type="caution">
    <text evidence="11">The sequence shown here is derived from an EMBL/GenBank/DDBJ whole genome shotgun (WGS) entry which is preliminary data.</text>
</comment>
<protein>
    <submittedName>
        <fullName evidence="11">Uncharacterized protein</fullName>
    </submittedName>
</protein>
<evidence type="ECO:0000256" key="9">
    <source>
        <dbReference type="ARBA" id="ARBA00023180"/>
    </source>
</evidence>
<evidence type="ECO:0000256" key="3">
    <source>
        <dbReference type="ARBA" id="ARBA00022676"/>
    </source>
</evidence>
<dbReference type="PANTHER" id="PTHR19297">
    <property type="entry name" value="GLYCOSYLTRANSFERASE 14 FAMILY MEMBER"/>
    <property type="match status" value="1"/>
</dbReference>
<dbReference type="GO" id="GO:0016020">
    <property type="term" value="C:membrane"/>
    <property type="evidence" value="ECO:0007669"/>
    <property type="project" value="UniProtKB-SubCell"/>
</dbReference>
<evidence type="ECO:0000256" key="6">
    <source>
        <dbReference type="ARBA" id="ARBA00022968"/>
    </source>
</evidence>